<evidence type="ECO:0000256" key="6">
    <source>
        <dbReference type="RuleBase" id="RU000682"/>
    </source>
</evidence>
<dbReference type="GO" id="GO:0000981">
    <property type="term" value="F:DNA-binding transcription factor activity, RNA polymerase II-specific"/>
    <property type="evidence" value="ECO:0007669"/>
    <property type="project" value="InterPro"/>
</dbReference>
<feature type="domain" description="Homeobox" evidence="7">
    <location>
        <begin position="1"/>
        <end position="57"/>
    </location>
</feature>
<dbReference type="AlphaFoldDB" id="A0A437APY2"/>
<evidence type="ECO:0000259" key="7">
    <source>
        <dbReference type="PROSITE" id="PS50071"/>
    </source>
</evidence>
<dbReference type="VEuPathDB" id="MicrosporidiaDB:TUBRATIS_004460"/>
<keyword evidence="3 5" id="KW-0371">Homeobox</keyword>
<dbReference type="EMBL" id="RCSS01000098">
    <property type="protein sequence ID" value="RVD93036.1"/>
    <property type="molecule type" value="Genomic_DNA"/>
</dbReference>
<dbReference type="CDD" id="cd00086">
    <property type="entry name" value="homeodomain"/>
    <property type="match status" value="1"/>
</dbReference>
<evidence type="ECO:0000256" key="4">
    <source>
        <dbReference type="ARBA" id="ARBA00023242"/>
    </source>
</evidence>
<evidence type="ECO:0000256" key="3">
    <source>
        <dbReference type="ARBA" id="ARBA00023155"/>
    </source>
</evidence>
<dbReference type="InterPro" id="IPR051306">
    <property type="entry name" value="Homeobox_regulator"/>
</dbReference>
<dbReference type="PROSITE" id="PS50071">
    <property type="entry name" value="HOMEOBOX_2"/>
    <property type="match status" value="1"/>
</dbReference>
<accession>A0A437APY2</accession>
<keyword evidence="2 5" id="KW-0238">DNA-binding</keyword>
<comment type="caution">
    <text evidence="8">The sequence shown here is derived from an EMBL/GenBank/DDBJ whole genome shotgun (WGS) entry which is preliminary data.</text>
</comment>
<gene>
    <name evidence="8" type="ORF">TUBRATIS_004460</name>
</gene>
<proteinExistence type="predicted"/>
<dbReference type="InterPro" id="IPR017970">
    <property type="entry name" value="Homeobox_CS"/>
</dbReference>
<dbReference type="OrthoDB" id="2186020at2759"/>
<comment type="subcellular location">
    <subcellularLocation>
        <location evidence="1 5 6">Nucleus</location>
    </subcellularLocation>
</comment>
<dbReference type="SMART" id="SM00389">
    <property type="entry name" value="HOX"/>
    <property type="match status" value="1"/>
</dbReference>
<dbReference type="InterPro" id="IPR009057">
    <property type="entry name" value="Homeodomain-like_sf"/>
</dbReference>
<evidence type="ECO:0000256" key="1">
    <source>
        <dbReference type="ARBA" id="ARBA00004123"/>
    </source>
</evidence>
<dbReference type="PROSITE" id="PS00027">
    <property type="entry name" value="HOMEOBOX_1"/>
    <property type="match status" value="1"/>
</dbReference>
<feature type="DNA-binding region" description="Homeobox" evidence="5">
    <location>
        <begin position="3"/>
        <end position="58"/>
    </location>
</feature>
<sequence>MHRTKTTKEQRKFLINYFIYNSRPGIDERLDISRCINLSPKSVTIWFQNERSRIKKEESAKNMIGNSNNYFSPCCNALYLTPTYENIQYFDNCFSVNVDCSYFDGIIQQEYIFDCMNKATKD</sequence>
<protein>
    <submittedName>
        <fullName evidence="8">Homeobox HD-10</fullName>
    </submittedName>
</protein>
<dbReference type="PANTHER" id="PTHR46123">
    <property type="entry name" value="MIX-TYPE HOMEOBOX GENE 1-RELATED"/>
    <property type="match status" value="1"/>
</dbReference>
<dbReference type="Proteomes" id="UP000282876">
    <property type="component" value="Unassembled WGS sequence"/>
</dbReference>
<evidence type="ECO:0000313" key="8">
    <source>
        <dbReference type="EMBL" id="RVD93036.1"/>
    </source>
</evidence>
<evidence type="ECO:0000256" key="2">
    <source>
        <dbReference type="ARBA" id="ARBA00023125"/>
    </source>
</evidence>
<dbReference type="Pfam" id="PF00046">
    <property type="entry name" value="Homeodomain"/>
    <property type="match status" value="1"/>
</dbReference>
<organism evidence="8 9">
    <name type="scientific">Tubulinosema ratisbonensis</name>
    <dbReference type="NCBI Taxonomy" id="291195"/>
    <lineage>
        <taxon>Eukaryota</taxon>
        <taxon>Fungi</taxon>
        <taxon>Fungi incertae sedis</taxon>
        <taxon>Microsporidia</taxon>
        <taxon>Tubulinosematoidea</taxon>
        <taxon>Tubulinosematidae</taxon>
        <taxon>Tubulinosema</taxon>
    </lineage>
</organism>
<keyword evidence="4 5" id="KW-0539">Nucleus</keyword>
<dbReference type="GO" id="GO:0000977">
    <property type="term" value="F:RNA polymerase II transcription regulatory region sequence-specific DNA binding"/>
    <property type="evidence" value="ECO:0007669"/>
    <property type="project" value="TreeGrafter"/>
</dbReference>
<keyword evidence="9" id="KW-1185">Reference proteome</keyword>
<dbReference type="GO" id="GO:0005634">
    <property type="term" value="C:nucleus"/>
    <property type="evidence" value="ECO:0007669"/>
    <property type="project" value="UniProtKB-SubCell"/>
</dbReference>
<dbReference type="SUPFAM" id="SSF46689">
    <property type="entry name" value="Homeodomain-like"/>
    <property type="match status" value="1"/>
</dbReference>
<dbReference type="PANTHER" id="PTHR46123:SF7">
    <property type="entry name" value="DOUBLE HOMEOBOX PROTEIN A"/>
    <property type="match status" value="1"/>
</dbReference>
<dbReference type="Gene3D" id="1.10.10.60">
    <property type="entry name" value="Homeodomain-like"/>
    <property type="match status" value="1"/>
</dbReference>
<name>A0A437APY2_9MICR</name>
<reference evidence="8 9" key="1">
    <citation type="submission" date="2018-10" db="EMBL/GenBank/DDBJ databases">
        <title>Draft genome sequence of the microsporidian Tubulinosema ratisbonensis.</title>
        <authorList>
            <person name="Polonais V."/>
            <person name="Peyretaillade E."/>
            <person name="Niehus S."/>
            <person name="Wawrzyniak I."/>
            <person name="Franchet A."/>
            <person name="Gaspin C."/>
            <person name="Reichstadt M."/>
            <person name="Belser C."/>
            <person name="Labadie K."/>
            <person name="Delbac F."/>
            <person name="Ferrandon D."/>
        </authorList>
    </citation>
    <scope>NUCLEOTIDE SEQUENCE [LARGE SCALE GENOMIC DNA]</scope>
    <source>
        <strain evidence="8 9">Franzen</strain>
    </source>
</reference>
<evidence type="ECO:0000256" key="5">
    <source>
        <dbReference type="PROSITE-ProRule" id="PRU00108"/>
    </source>
</evidence>
<dbReference type="InterPro" id="IPR001356">
    <property type="entry name" value="HD"/>
</dbReference>
<evidence type="ECO:0000313" key="9">
    <source>
        <dbReference type="Proteomes" id="UP000282876"/>
    </source>
</evidence>